<dbReference type="InterPro" id="IPR003358">
    <property type="entry name" value="tRNA_(Gua-N-7)_MeTrfase_Trmb"/>
</dbReference>
<feature type="binding site" evidence="9">
    <location>
        <position position="155"/>
    </location>
    <ligand>
        <name>substrate</name>
    </ligand>
</feature>
<comment type="caution">
    <text evidence="9">Lacks conserved residue(s) required for the propagation of feature annotation.</text>
</comment>
<keyword evidence="6 9" id="KW-0819">tRNA processing</keyword>
<name>M2Q3Z9_9FIRM</name>
<organism evidence="10 11">
    <name type="scientific">Eggerthia catenaformis OT 569 = DSM 20559</name>
    <dbReference type="NCBI Taxonomy" id="999415"/>
    <lineage>
        <taxon>Bacteria</taxon>
        <taxon>Bacillati</taxon>
        <taxon>Bacillota</taxon>
        <taxon>Erysipelotrichia</taxon>
        <taxon>Erysipelotrichales</taxon>
        <taxon>Coprobacillaceae</taxon>
        <taxon>Eggerthia</taxon>
    </lineage>
</organism>
<keyword evidence="3 9" id="KW-0489">Methyltransferase</keyword>
<dbReference type="InterPro" id="IPR029063">
    <property type="entry name" value="SAM-dependent_MTases_sf"/>
</dbReference>
<dbReference type="Proteomes" id="UP000011758">
    <property type="component" value="Unassembled WGS sequence"/>
</dbReference>
<dbReference type="NCBIfam" id="TIGR00091">
    <property type="entry name" value="tRNA (guanosine(46)-N7)-methyltransferase TrmB"/>
    <property type="match status" value="1"/>
</dbReference>
<reference evidence="10 11" key="1">
    <citation type="submission" date="2013-02" db="EMBL/GenBank/DDBJ databases">
        <title>The Genome Sequence of Lactobacillus catenaformis F0143.</title>
        <authorList>
            <consortium name="The Broad Institute Genome Sequencing Platform"/>
            <person name="Earl A."/>
            <person name="Ward D."/>
            <person name="Feldgarden M."/>
            <person name="Gevers D."/>
            <person name="Izard J."/>
            <person name="Blanton J.M."/>
            <person name="Mathney J."/>
            <person name="Dewhirst F.E."/>
            <person name="Young S.K."/>
            <person name="Zeng Q."/>
            <person name="Gargeya S."/>
            <person name="Fitzgerald M."/>
            <person name="Haas B."/>
            <person name="Abouelleil A."/>
            <person name="Alvarado L."/>
            <person name="Arachchi H.M."/>
            <person name="Berlin A."/>
            <person name="Chapman S.B."/>
            <person name="Gearin G."/>
            <person name="Goldberg J."/>
            <person name="Griggs A."/>
            <person name="Gujja S."/>
            <person name="Hansen M."/>
            <person name="Heiman D."/>
            <person name="Howarth C."/>
            <person name="Larimer J."/>
            <person name="Lui A."/>
            <person name="MacDonald P.J.P."/>
            <person name="McCowen C."/>
            <person name="Montmayeur A."/>
            <person name="Murphy C."/>
            <person name="Neiman D."/>
            <person name="Pearson M."/>
            <person name="Priest M."/>
            <person name="Roberts A."/>
            <person name="Saif S."/>
            <person name="Shea T."/>
            <person name="Sisk P."/>
            <person name="Stolte C."/>
            <person name="Sykes S."/>
            <person name="Wortman J."/>
            <person name="Nusbaum C."/>
            <person name="Birren B."/>
        </authorList>
    </citation>
    <scope>NUCLEOTIDE SEQUENCE [LARGE SCALE GENOMIC DNA]</scope>
    <source>
        <strain evidence="10 11">OT 569</strain>
    </source>
</reference>
<dbReference type="OrthoDB" id="9802090at2"/>
<evidence type="ECO:0000256" key="3">
    <source>
        <dbReference type="ARBA" id="ARBA00022603"/>
    </source>
</evidence>
<evidence type="ECO:0000256" key="2">
    <source>
        <dbReference type="ARBA" id="ARBA00003015"/>
    </source>
</evidence>
<evidence type="ECO:0000256" key="7">
    <source>
        <dbReference type="ARBA" id="ARBA00060552"/>
    </source>
</evidence>
<accession>M2Q3Z9</accession>
<dbReference type="SUPFAM" id="SSF53335">
    <property type="entry name" value="S-adenosyl-L-methionine-dependent methyltransferases"/>
    <property type="match status" value="1"/>
</dbReference>
<dbReference type="HAMAP" id="MF_01057">
    <property type="entry name" value="tRNA_methyltr_TrmB"/>
    <property type="match status" value="1"/>
</dbReference>
<dbReference type="EC" id="2.1.1.33" evidence="9"/>
<feature type="binding site" evidence="9">
    <location>
        <position position="97"/>
    </location>
    <ligand>
        <name>S-adenosyl-L-methionine</name>
        <dbReference type="ChEBI" id="CHEBI:59789"/>
    </ligand>
</feature>
<dbReference type="UniPathway" id="UPA00989"/>
<dbReference type="PANTHER" id="PTHR23417">
    <property type="entry name" value="3-DEOXY-D-MANNO-OCTULOSONIC-ACID TRANSFERASE/TRNA GUANINE-N 7 - -METHYLTRANSFERASE"/>
    <property type="match status" value="1"/>
</dbReference>
<protein>
    <recommendedName>
        <fullName evidence="9">tRNA (guanine-N(7)-)-methyltransferase</fullName>
        <ecNumber evidence="9">2.1.1.33</ecNumber>
    </recommendedName>
    <alternativeName>
        <fullName evidence="9">tRNA (guanine(46)-N(7))-methyltransferase</fullName>
    </alternativeName>
    <alternativeName>
        <fullName evidence="9">tRNA(m7G46)-methyltransferase</fullName>
    </alternativeName>
</protein>
<keyword evidence="11" id="KW-1185">Reference proteome</keyword>
<dbReference type="GO" id="GO:0008176">
    <property type="term" value="F:tRNA (guanine(46)-N7)-methyltransferase activity"/>
    <property type="evidence" value="ECO:0007669"/>
    <property type="project" value="UniProtKB-UniRule"/>
</dbReference>
<dbReference type="PATRIC" id="fig|999415.3.peg.756"/>
<sequence length="215" mass="25306">MRLRNNPQANDNLKKYPDLVYVIPENMRGKWHQSFGNDHPISIEIGMGKGDFIIHHALNEPDINFIGLEKYSTVMEKALRKVLNHEHLNNLCLVKDDAIRLGDIFSDHEIDRIYLNFSDPWPKSRHAKRRLTYQKYLDLYKKILKPGGSLIFKTDNRKLFEYSLVSIASDKEFIWDDVCLDLHHSDGYDDNIMTEYERKFSPFGPIYQLKVHVRG</sequence>
<comment type="caution">
    <text evidence="10">The sequence shown here is derived from an EMBL/GenBank/DDBJ whole genome shotgun (WGS) entry which is preliminary data.</text>
</comment>
<evidence type="ECO:0000256" key="6">
    <source>
        <dbReference type="ARBA" id="ARBA00022694"/>
    </source>
</evidence>
<dbReference type="Pfam" id="PF02390">
    <property type="entry name" value="Methyltransf_4"/>
    <property type="match status" value="1"/>
</dbReference>
<dbReference type="NCBIfam" id="NF001080">
    <property type="entry name" value="PRK00121.2-2"/>
    <property type="match status" value="1"/>
</dbReference>
<dbReference type="AlphaFoldDB" id="M2Q3Z9"/>
<comment type="catalytic activity">
    <reaction evidence="1 9">
        <text>guanosine(46) in tRNA + S-adenosyl-L-methionine = N(7)-methylguanosine(46) in tRNA + S-adenosyl-L-homocysteine</text>
        <dbReference type="Rhea" id="RHEA:42708"/>
        <dbReference type="Rhea" id="RHEA-COMP:10188"/>
        <dbReference type="Rhea" id="RHEA-COMP:10189"/>
        <dbReference type="ChEBI" id="CHEBI:57856"/>
        <dbReference type="ChEBI" id="CHEBI:59789"/>
        <dbReference type="ChEBI" id="CHEBI:74269"/>
        <dbReference type="ChEBI" id="CHEBI:74480"/>
        <dbReference type="EC" id="2.1.1.33"/>
    </reaction>
</comment>
<dbReference type="EMBL" id="AGEJ01000012">
    <property type="protein sequence ID" value="EMD16976.1"/>
    <property type="molecule type" value="Genomic_DNA"/>
</dbReference>
<evidence type="ECO:0000256" key="8">
    <source>
        <dbReference type="ARBA" id="ARBA00060767"/>
    </source>
</evidence>
<evidence type="ECO:0000313" key="10">
    <source>
        <dbReference type="EMBL" id="EMD16976.1"/>
    </source>
</evidence>
<proteinExistence type="inferred from homology"/>
<dbReference type="CDD" id="cd02440">
    <property type="entry name" value="AdoMet_MTases"/>
    <property type="match status" value="1"/>
</dbReference>
<feature type="binding site" evidence="9">
    <location>
        <position position="119"/>
    </location>
    <ligand>
        <name>S-adenosyl-L-methionine</name>
        <dbReference type="ChEBI" id="CHEBI:59789"/>
    </ligand>
</feature>
<comment type="function">
    <text evidence="2 9">Catalyzes the formation of N(7)-methylguanine at position 46 (m7G46) in tRNA.</text>
</comment>
<dbReference type="RefSeq" id="WP_004802180.1">
    <property type="nucleotide sequence ID" value="NZ_KB446647.1"/>
</dbReference>
<gene>
    <name evidence="9" type="primary">trmB</name>
    <name evidence="10" type="ORF">HMPREF9943_00754</name>
</gene>
<evidence type="ECO:0000256" key="5">
    <source>
        <dbReference type="ARBA" id="ARBA00022691"/>
    </source>
</evidence>
<dbReference type="PROSITE" id="PS51625">
    <property type="entry name" value="SAM_MT_TRMB"/>
    <property type="match status" value="1"/>
</dbReference>
<evidence type="ECO:0000313" key="11">
    <source>
        <dbReference type="Proteomes" id="UP000011758"/>
    </source>
</evidence>
<keyword evidence="4 9" id="KW-0808">Transferase</keyword>
<comment type="pathway">
    <text evidence="7 9">tRNA modification; N(7)-methylguanine-tRNA biosynthesis.</text>
</comment>
<dbReference type="InterPro" id="IPR055361">
    <property type="entry name" value="tRNA_methyltr_TrmB_bact"/>
</dbReference>
<feature type="binding site" evidence="9">
    <location>
        <position position="69"/>
    </location>
    <ligand>
        <name>S-adenosyl-L-methionine</name>
        <dbReference type="ChEBI" id="CHEBI:59789"/>
    </ligand>
</feature>
<evidence type="ECO:0000256" key="1">
    <source>
        <dbReference type="ARBA" id="ARBA00000142"/>
    </source>
</evidence>
<dbReference type="PANTHER" id="PTHR23417:SF14">
    <property type="entry name" value="PENTACOTRIPEPTIDE-REPEAT REGION OF PRORP DOMAIN-CONTAINING PROTEIN"/>
    <property type="match status" value="1"/>
</dbReference>
<feature type="binding site" evidence="9">
    <location>
        <position position="123"/>
    </location>
    <ligand>
        <name>substrate</name>
    </ligand>
</feature>
<evidence type="ECO:0000256" key="4">
    <source>
        <dbReference type="ARBA" id="ARBA00022679"/>
    </source>
</evidence>
<dbReference type="FunFam" id="3.40.50.150:FF:000035">
    <property type="entry name" value="tRNA (guanine-N(7)-)-methyltransferase"/>
    <property type="match status" value="1"/>
</dbReference>
<dbReference type="STRING" id="999415.HMPREF9943_00754"/>
<dbReference type="GO" id="GO:0043527">
    <property type="term" value="C:tRNA methyltransferase complex"/>
    <property type="evidence" value="ECO:0007669"/>
    <property type="project" value="TreeGrafter"/>
</dbReference>
<feature type="binding site" evidence="9">
    <location>
        <position position="44"/>
    </location>
    <ligand>
        <name>S-adenosyl-L-methionine</name>
        <dbReference type="ChEBI" id="CHEBI:59789"/>
    </ligand>
</feature>
<evidence type="ECO:0000256" key="9">
    <source>
        <dbReference type="HAMAP-Rule" id="MF_01057"/>
    </source>
</evidence>
<dbReference type="eggNOG" id="COG0220">
    <property type="taxonomic scope" value="Bacteria"/>
</dbReference>
<feature type="binding site" evidence="9">
    <location>
        <begin position="194"/>
        <end position="197"/>
    </location>
    <ligand>
        <name>substrate</name>
    </ligand>
</feature>
<keyword evidence="5 9" id="KW-0949">S-adenosyl-L-methionine</keyword>
<dbReference type="Gene3D" id="3.40.50.150">
    <property type="entry name" value="Vaccinia Virus protein VP39"/>
    <property type="match status" value="1"/>
</dbReference>
<comment type="similarity">
    <text evidence="8 9">Belongs to the class I-like SAM-binding methyltransferase superfamily. TrmB family.</text>
</comment>